<evidence type="ECO:0000256" key="1">
    <source>
        <dbReference type="SAM" id="Phobius"/>
    </source>
</evidence>
<keyword evidence="1" id="KW-0472">Membrane</keyword>
<dbReference type="EMBL" id="BAAANY010000003">
    <property type="protein sequence ID" value="GAA1662548.1"/>
    <property type="molecule type" value="Genomic_DNA"/>
</dbReference>
<organism evidence="2 3">
    <name type="scientific">Fodinicola feengrottensis</name>
    <dbReference type="NCBI Taxonomy" id="435914"/>
    <lineage>
        <taxon>Bacteria</taxon>
        <taxon>Bacillati</taxon>
        <taxon>Actinomycetota</taxon>
        <taxon>Actinomycetes</taxon>
        <taxon>Mycobacteriales</taxon>
        <taxon>Fodinicola</taxon>
    </lineage>
</organism>
<protein>
    <submittedName>
        <fullName evidence="2">DUF2306 domain-containing protein</fullName>
    </submittedName>
</protein>
<keyword evidence="1" id="KW-1133">Transmembrane helix</keyword>
<keyword evidence="1" id="KW-0812">Transmembrane</keyword>
<feature type="transmembrane region" description="Helical" evidence="1">
    <location>
        <begin position="103"/>
        <end position="120"/>
    </location>
</feature>
<proteinExistence type="predicted"/>
<evidence type="ECO:0000313" key="3">
    <source>
        <dbReference type="Proteomes" id="UP001500618"/>
    </source>
</evidence>
<accession>A0ABP4RYW3</accession>
<dbReference type="InterPro" id="IPR018750">
    <property type="entry name" value="DUF2306_membrane"/>
</dbReference>
<feature type="transmembrane region" description="Helical" evidence="1">
    <location>
        <begin position="167"/>
        <end position="185"/>
    </location>
</feature>
<feature type="transmembrane region" description="Helical" evidence="1">
    <location>
        <begin position="132"/>
        <end position="155"/>
    </location>
</feature>
<dbReference type="Pfam" id="PF10067">
    <property type="entry name" value="DUF2306"/>
    <property type="match status" value="1"/>
</dbReference>
<comment type="caution">
    <text evidence="2">The sequence shown here is derived from an EMBL/GenBank/DDBJ whole genome shotgun (WGS) entry which is preliminary data.</text>
</comment>
<feature type="transmembrane region" description="Helical" evidence="1">
    <location>
        <begin position="70"/>
        <end position="91"/>
    </location>
</feature>
<keyword evidence="3" id="KW-1185">Reference proteome</keyword>
<dbReference type="Proteomes" id="UP001500618">
    <property type="component" value="Unassembled WGS sequence"/>
</dbReference>
<reference evidence="3" key="1">
    <citation type="journal article" date="2019" name="Int. J. Syst. Evol. Microbiol.">
        <title>The Global Catalogue of Microorganisms (GCM) 10K type strain sequencing project: providing services to taxonomists for standard genome sequencing and annotation.</title>
        <authorList>
            <consortium name="The Broad Institute Genomics Platform"/>
            <consortium name="The Broad Institute Genome Sequencing Center for Infectious Disease"/>
            <person name="Wu L."/>
            <person name="Ma J."/>
        </authorList>
    </citation>
    <scope>NUCLEOTIDE SEQUENCE [LARGE SCALE GENOMIC DNA]</scope>
    <source>
        <strain evidence="3">JCM 14718</strain>
    </source>
</reference>
<evidence type="ECO:0000313" key="2">
    <source>
        <dbReference type="EMBL" id="GAA1662548.1"/>
    </source>
</evidence>
<name>A0ABP4RYW3_9ACTN</name>
<feature type="transmembrane region" description="Helical" evidence="1">
    <location>
        <begin position="34"/>
        <end position="58"/>
    </location>
</feature>
<sequence length="202" mass="22504">MLIALLFLAFSLPPYTTLNPQLSRVPSSFPLHYPFLVAHIGFASVAMLTACLQIWPWFRQRYPIVHRRIGRVYVFAGVLPAGVCGLIIGAASPYGPPAAASDVMLAVLWLTFTAVGFRMARKRRFADHRRWMIRSFALTFSIITNRIWGIIFAIALPSPSPAEIAPLGAWLGWTTMLLLAEWWLVERGVGKRRARRAAAAAS</sequence>
<gene>
    <name evidence="2" type="ORF">GCM10009765_10020</name>
</gene>